<name>A0A8J5XSM0_DIALT</name>
<organism evidence="6 7">
    <name type="scientific">Diacronema lutheri</name>
    <name type="common">Unicellular marine alga</name>
    <name type="synonym">Monochrysis lutheri</name>
    <dbReference type="NCBI Taxonomy" id="2081491"/>
    <lineage>
        <taxon>Eukaryota</taxon>
        <taxon>Haptista</taxon>
        <taxon>Haptophyta</taxon>
        <taxon>Pavlovophyceae</taxon>
        <taxon>Pavlovales</taxon>
        <taxon>Pavlovaceae</taxon>
        <taxon>Diacronema</taxon>
    </lineage>
</organism>
<comment type="caution">
    <text evidence="6">The sequence shown here is derived from an EMBL/GenBank/DDBJ whole genome shotgun (WGS) entry which is preliminary data.</text>
</comment>
<proteinExistence type="inferred from homology"/>
<dbReference type="PANTHER" id="PTHR20883:SF49">
    <property type="entry name" value="PHYTANOYL-COA DIOXYGENASE"/>
    <property type="match status" value="1"/>
</dbReference>
<dbReference type="PANTHER" id="PTHR20883">
    <property type="entry name" value="PHYTANOYL-COA DIOXYGENASE DOMAIN CONTAINING 1"/>
    <property type="match status" value="1"/>
</dbReference>
<comment type="cofactor">
    <cofactor evidence="1">
        <name>Fe cation</name>
        <dbReference type="ChEBI" id="CHEBI:24875"/>
    </cofactor>
</comment>
<evidence type="ECO:0000256" key="4">
    <source>
        <dbReference type="SAM" id="SignalP"/>
    </source>
</evidence>
<dbReference type="PROSITE" id="PS51471">
    <property type="entry name" value="FE2OG_OXY"/>
    <property type="match status" value="1"/>
</dbReference>
<feature type="signal peptide" evidence="4">
    <location>
        <begin position="1"/>
        <end position="23"/>
    </location>
</feature>
<accession>A0A8J5XSM0</accession>
<feature type="compositionally biased region" description="Low complexity" evidence="3">
    <location>
        <begin position="313"/>
        <end position="325"/>
    </location>
</feature>
<dbReference type="Pfam" id="PF05721">
    <property type="entry name" value="PhyH"/>
    <property type="match status" value="1"/>
</dbReference>
<dbReference type="EMBL" id="JAGTXO010000004">
    <property type="protein sequence ID" value="KAG8468211.1"/>
    <property type="molecule type" value="Genomic_DNA"/>
</dbReference>
<keyword evidence="2" id="KW-0408">Iron</keyword>
<comment type="similarity">
    <text evidence="2">Belongs to the iron/ascorbate-dependent oxidoreductase family.</text>
</comment>
<keyword evidence="2" id="KW-0479">Metal-binding</keyword>
<keyword evidence="4" id="KW-0732">Signal</keyword>
<evidence type="ECO:0000256" key="2">
    <source>
        <dbReference type="RuleBase" id="RU003682"/>
    </source>
</evidence>
<dbReference type="InterPro" id="IPR008775">
    <property type="entry name" value="Phytyl_CoA_dOase-like"/>
</dbReference>
<evidence type="ECO:0000313" key="7">
    <source>
        <dbReference type="Proteomes" id="UP000751190"/>
    </source>
</evidence>
<dbReference type="AlphaFoldDB" id="A0A8J5XSM0"/>
<dbReference type="GO" id="GO:0016491">
    <property type="term" value="F:oxidoreductase activity"/>
    <property type="evidence" value="ECO:0007669"/>
    <property type="project" value="UniProtKB-KW"/>
</dbReference>
<sequence length="364" mass="39590">MGPGLRAAFTLALFVAAPRGAPARRASALLPRLPIVTAPPPAGLELLDAARPSTRDLLAFERDGHCAMRGLLSPAEAALVLAELRAEHARRTDEMAAKLRADHGERFQKREVPFEQLFNLWTCSAAARAVVGSERLARTAATLLGCERVRLYQDTLLVKRRGHGATHWHSDLHMAPLDTNAFVTCWLALTPVPRQSEGGSSLVFASGSHRDCAHLFWAAEPTAPVAPGRYSLRSHAPHAPGDATWHHGWILHAAPPNGADADRWSFAVTFFADGARTLSVQQRERMDDEDSPSYRGWLAELEPGAPAVHERLPLVPRAAPRPSAARAKRPTRDAGAPRANRPADGALAHVERRAEARRRSAGRE</sequence>
<dbReference type="SUPFAM" id="SSF51197">
    <property type="entry name" value="Clavaminate synthase-like"/>
    <property type="match status" value="1"/>
</dbReference>
<evidence type="ECO:0000256" key="3">
    <source>
        <dbReference type="SAM" id="MobiDB-lite"/>
    </source>
</evidence>
<keyword evidence="2" id="KW-0560">Oxidoreductase</keyword>
<feature type="region of interest" description="Disordered" evidence="3">
    <location>
        <begin position="308"/>
        <end position="364"/>
    </location>
</feature>
<dbReference type="GO" id="GO:0046872">
    <property type="term" value="F:metal ion binding"/>
    <property type="evidence" value="ECO:0007669"/>
    <property type="project" value="UniProtKB-KW"/>
</dbReference>
<feature type="compositionally biased region" description="Basic and acidic residues" evidence="3">
    <location>
        <begin position="349"/>
        <end position="364"/>
    </location>
</feature>
<protein>
    <recommendedName>
        <fullName evidence="5">Fe2OG dioxygenase domain-containing protein</fullName>
    </recommendedName>
</protein>
<feature type="chain" id="PRO_5035227957" description="Fe2OG dioxygenase domain-containing protein" evidence="4">
    <location>
        <begin position="24"/>
        <end position="364"/>
    </location>
</feature>
<dbReference type="Proteomes" id="UP000751190">
    <property type="component" value="Unassembled WGS sequence"/>
</dbReference>
<reference evidence="6" key="1">
    <citation type="submission" date="2021-05" db="EMBL/GenBank/DDBJ databases">
        <title>The genome of the haptophyte Pavlova lutheri (Diacronema luteri, Pavlovales) - a model for lipid biosynthesis in eukaryotic algae.</title>
        <authorList>
            <person name="Hulatt C.J."/>
            <person name="Posewitz M.C."/>
        </authorList>
    </citation>
    <scope>NUCLEOTIDE SEQUENCE</scope>
    <source>
        <strain evidence="6">NIVA-4/92</strain>
    </source>
</reference>
<dbReference type="OrthoDB" id="445007at2759"/>
<keyword evidence="7" id="KW-1185">Reference proteome</keyword>
<evidence type="ECO:0000313" key="6">
    <source>
        <dbReference type="EMBL" id="KAG8468211.1"/>
    </source>
</evidence>
<dbReference type="InterPro" id="IPR005123">
    <property type="entry name" value="Oxoglu/Fe-dep_dioxygenase_dom"/>
</dbReference>
<evidence type="ECO:0000259" key="5">
    <source>
        <dbReference type="PROSITE" id="PS51471"/>
    </source>
</evidence>
<dbReference type="Gene3D" id="2.60.120.620">
    <property type="entry name" value="q2cbj1_9rhob like domain"/>
    <property type="match status" value="1"/>
</dbReference>
<feature type="domain" description="Fe2OG dioxygenase" evidence="5">
    <location>
        <begin position="142"/>
        <end position="274"/>
    </location>
</feature>
<evidence type="ECO:0000256" key="1">
    <source>
        <dbReference type="ARBA" id="ARBA00001962"/>
    </source>
</evidence>
<gene>
    <name evidence="6" type="ORF">KFE25_013294</name>
</gene>